<sequence>MPLRTLPLLALAACALRPADDFQASATEATSTSAAATSTGPITPTSEPATGITASPPLPTTTEIEPSTGPSTTGPGDTTSPFIVPPDAGDWLECDQWLEDCPAGEKCMPYASEESVFWDSTKCVPVAPNPDGVGEPCEPIGSWIGGEDTCAEHSMCWTEDFDALAGTCVAFCDGSPDAPTCAPPATLCTVSGSGVLSLCLPMCDPLVQNCSNGDLCIPDPNGSGGFICVLDASGEEGQAFDPCEYANACDPGLYCVLPELATECAPELLGCCLPFCDLAAANTCPGQDQVCLPWLEEGQAQPGFEDVGICGLPMP</sequence>
<protein>
    <submittedName>
        <fullName evidence="3">Ribulose phosphate epimerase</fullName>
    </submittedName>
</protein>
<feature type="region of interest" description="Disordered" evidence="1">
    <location>
        <begin position="27"/>
        <end position="86"/>
    </location>
</feature>
<proteinExistence type="predicted"/>
<dbReference type="RefSeq" id="WP_269037110.1">
    <property type="nucleotide sequence ID" value="NZ_CP114040.1"/>
</dbReference>
<evidence type="ECO:0000313" key="3">
    <source>
        <dbReference type="EMBL" id="WAS94775.1"/>
    </source>
</evidence>
<evidence type="ECO:0000256" key="2">
    <source>
        <dbReference type="SAM" id="SignalP"/>
    </source>
</evidence>
<feature type="signal peptide" evidence="2">
    <location>
        <begin position="1"/>
        <end position="19"/>
    </location>
</feature>
<gene>
    <name evidence="3" type="ORF">O0S08_01330</name>
</gene>
<keyword evidence="4" id="KW-1185">Reference proteome</keyword>
<evidence type="ECO:0000313" key="4">
    <source>
        <dbReference type="Proteomes" id="UP001164459"/>
    </source>
</evidence>
<reference evidence="3" key="1">
    <citation type="submission" date="2022-11" db="EMBL/GenBank/DDBJ databases">
        <title>Minimal conservation of predation-associated metabolite biosynthetic gene clusters underscores biosynthetic potential of Myxococcota including descriptions for ten novel species: Archangium lansinium sp. nov., Myxococcus landrumus sp. nov., Nannocystis bai.</title>
        <authorList>
            <person name="Ahearne A."/>
            <person name="Stevens C."/>
            <person name="Dowd S."/>
        </authorList>
    </citation>
    <scope>NUCLEOTIDE SEQUENCE</scope>
    <source>
        <strain evidence="3">Fl3</strain>
    </source>
</reference>
<organism evidence="3 4">
    <name type="scientific">Nannocystis punicea</name>
    <dbReference type="NCBI Taxonomy" id="2995304"/>
    <lineage>
        <taxon>Bacteria</taxon>
        <taxon>Pseudomonadati</taxon>
        <taxon>Myxococcota</taxon>
        <taxon>Polyangia</taxon>
        <taxon>Nannocystales</taxon>
        <taxon>Nannocystaceae</taxon>
        <taxon>Nannocystis</taxon>
    </lineage>
</organism>
<dbReference type="Proteomes" id="UP001164459">
    <property type="component" value="Chromosome"/>
</dbReference>
<name>A0ABY7H6Q2_9BACT</name>
<feature type="compositionally biased region" description="Low complexity" evidence="1">
    <location>
        <begin position="66"/>
        <end position="81"/>
    </location>
</feature>
<evidence type="ECO:0000256" key="1">
    <source>
        <dbReference type="SAM" id="MobiDB-lite"/>
    </source>
</evidence>
<feature type="compositionally biased region" description="Low complexity" evidence="1">
    <location>
        <begin position="27"/>
        <end position="39"/>
    </location>
</feature>
<keyword evidence="2" id="KW-0732">Signal</keyword>
<dbReference type="EMBL" id="CP114040">
    <property type="protein sequence ID" value="WAS94775.1"/>
    <property type="molecule type" value="Genomic_DNA"/>
</dbReference>
<feature type="chain" id="PRO_5045897638" evidence="2">
    <location>
        <begin position="20"/>
        <end position="315"/>
    </location>
</feature>
<accession>A0ABY7H6Q2</accession>